<dbReference type="EMBL" id="BGZN01000013">
    <property type="protein sequence ID" value="GBR73564.1"/>
    <property type="molecule type" value="Genomic_DNA"/>
</dbReference>
<protein>
    <submittedName>
        <fullName evidence="4">Peptidase M23</fullName>
    </submittedName>
</protein>
<sequence>MTIGAAESVFEKQRELERLQAEIRRNQRLIQQTKIQENASLRDLSLLNRDIARVKNALDYNQKRLREHTAELQQTGAELESRNTEYARRLAAARARVHEMYKIQDLGWLTLLLSDKSFSALADNAHHYRKILAQDRKNILELRALKRDIFGKKENLEYQKKLIESTKKSIEQQKTLYEQRAKKQEQISSALRAQRLAYERREDTLLKNSKEIEDMIKKVLRSSPSEARGTGKYIWPLKGVLTSQYGRRFHPVFKVWRTHSGMDIAAPTGAPIKAADSGVVILSEWHGGYGRAIVIDHGKGFATLYGHLSQQNVKEGDKVNKGQVIGLVGSSGVATGPHLHFEIRINGETTDPQPYLPSQ</sequence>
<evidence type="ECO:0000259" key="3">
    <source>
        <dbReference type="Pfam" id="PF01551"/>
    </source>
</evidence>
<gene>
    <name evidence="4" type="ORF">NO1_0916</name>
</gene>
<feature type="domain" description="M23ase beta-sheet core" evidence="3">
    <location>
        <begin position="258"/>
        <end position="352"/>
    </location>
</feature>
<reference evidence="4 5" key="1">
    <citation type="journal article" date="2019" name="ISME J.">
        <title>Genome analyses of uncultured TG2/ZB3 bacteria in 'Margulisbacteria' specifically attached to ectosymbiotic spirochetes of protists in the termite gut.</title>
        <authorList>
            <person name="Utami Y.D."/>
            <person name="Kuwahara H."/>
            <person name="Igai K."/>
            <person name="Murakami T."/>
            <person name="Sugaya K."/>
            <person name="Morikawa T."/>
            <person name="Nagura Y."/>
            <person name="Yuki M."/>
            <person name="Deevong P."/>
            <person name="Inoue T."/>
            <person name="Kihara K."/>
            <person name="Lo N."/>
            <person name="Yamada A."/>
            <person name="Ohkuma M."/>
            <person name="Hongoh Y."/>
        </authorList>
    </citation>
    <scope>NUCLEOTIDE SEQUENCE [LARGE SCALE GENOMIC DNA]</scope>
    <source>
        <strain evidence="4">NkOx7-01</strain>
    </source>
</reference>
<dbReference type="AlphaFoldDB" id="A0A388TAR1"/>
<dbReference type="InterPro" id="IPR050570">
    <property type="entry name" value="Cell_wall_metabolism_enzyme"/>
</dbReference>
<dbReference type="SUPFAM" id="SSF51261">
    <property type="entry name" value="Duplicated hybrid motif"/>
    <property type="match status" value="1"/>
</dbReference>
<organism evidence="4 5">
    <name type="scientific">Termititenax aidoneus</name>
    <dbReference type="NCBI Taxonomy" id="2218524"/>
    <lineage>
        <taxon>Bacteria</taxon>
        <taxon>Bacillati</taxon>
        <taxon>Candidatus Margulisiibacteriota</taxon>
        <taxon>Candidatus Termititenacia</taxon>
        <taxon>Candidatus Termititenacales</taxon>
        <taxon>Candidatus Termititenacaceae</taxon>
        <taxon>Candidatus Termititenax</taxon>
    </lineage>
</organism>
<evidence type="ECO:0000313" key="5">
    <source>
        <dbReference type="Proteomes" id="UP000269352"/>
    </source>
</evidence>
<keyword evidence="5" id="KW-1185">Reference proteome</keyword>
<evidence type="ECO:0000256" key="1">
    <source>
        <dbReference type="ARBA" id="ARBA00022729"/>
    </source>
</evidence>
<keyword evidence="1" id="KW-0732">Signal</keyword>
<keyword evidence="2" id="KW-0175">Coiled coil</keyword>
<dbReference type="Gene3D" id="2.70.70.10">
    <property type="entry name" value="Glucose Permease (Domain IIA)"/>
    <property type="match status" value="1"/>
</dbReference>
<dbReference type="GO" id="GO:0004222">
    <property type="term" value="F:metalloendopeptidase activity"/>
    <property type="evidence" value="ECO:0007669"/>
    <property type="project" value="TreeGrafter"/>
</dbReference>
<dbReference type="InterPro" id="IPR011055">
    <property type="entry name" value="Dup_hybrid_motif"/>
</dbReference>
<feature type="coiled-coil region" evidence="2">
    <location>
        <begin position="9"/>
        <end position="36"/>
    </location>
</feature>
<dbReference type="Gene3D" id="6.10.250.3150">
    <property type="match status" value="1"/>
</dbReference>
<feature type="coiled-coil region" evidence="2">
    <location>
        <begin position="153"/>
        <end position="187"/>
    </location>
</feature>
<accession>A0A388TAR1</accession>
<dbReference type="FunFam" id="2.70.70.10:FF:000006">
    <property type="entry name" value="M23 family peptidase"/>
    <property type="match status" value="1"/>
</dbReference>
<comment type="caution">
    <text evidence="4">The sequence shown here is derived from an EMBL/GenBank/DDBJ whole genome shotgun (WGS) entry which is preliminary data.</text>
</comment>
<proteinExistence type="predicted"/>
<dbReference type="Pfam" id="PF01551">
    <property type="entry name" value="Peptidase_M23"/>
    <property type="match status" value="1"/>
</dbReference>
<name>A0A388TAR1_TERA1</name>
<evidence type="ECO:0000256" key="2">
    <source>
        <dbReference type="SAM" id="Coils"/>
    </source>
</evidence>
<dbReference type="PANTHER" id="PTHR21666">
    <property type="entry name" value="PEPTIDASE-RELATED"/>
    <property type="match status" value="1"/>
</dbReference>
<dbReference type="InterPro" id="IPR016047">
    <property type="entry name" value="M23ase_b-sheet_dom"/>
</dbReference>
<dbReference type="CDD" id="cd12797">
    <property type="entry name" value="M23_peptidase"/>
    <property type="match status" value="1"/>
</dbReference>
<evidence type="ECO:0000313" key="4">
    <source>
        <dbReference type="EMBL" id="GBR73564.1"/>
    </source>
</evidence>
<dbReference type="PANTHER" id="PTHR21666:SF289">
    <property type="entry name" value="L-ALA--D-GLU ENDOPEPTIDASE"/>
    <property type="match status" value="1"/>
</dbReference>
<dbReference type="Proteomes" id="UP000269352">
    <property type="component" value="Unassembled WGS sequence"/>
</dbReference>